<proteinExistence type="predicted"/>
<protein>
    <submittedName>
        <fullName evidence="1">Uncharacterized protein</fullName>
    </submittedName>
</protein>
<sequence length="140" mass="16314">MSFYYEKKYHKRITFRSPADAFFHSCRALLFWYMSSQRMYDLWFVIYPSSFNFNISLMELSVPGKKRSVMEATLRCGNVLVLRWVRNFSTAGANFFATTGWKTPLKSPVISAAYHPRMWICIGFTSINLALEYISSQLSA</sequence>
<dbReference type="Proteomes" id="UP000279307">
    <property type="component" value="Chromosome 6"/>
</dbReference>
<gene>
    <name evidence="1" type="ORF">DMN91_005970</name>
</gene>
<accession>A0A3L8DMF9</accession>
<comment type="caution">
    <text evidence="1">The sequence shown here is derived from an EMBL/GenBank/DDBJ whole genome shotgun (WGS) entry which is preliminary data.</text>
</comment>
<organism evidence="1">
    <name type="scientific">Ooceraea biroi</name>
    <name type="common">Clonal raider ant</name>
    <name type="synonym">Cerapachys biroi</name>
    <dbReference type="NCBI Taxonomy" id="2015173"/>
    <lineage>
        <taxon>Eukaryota</taxon>
        <taxon>Metazoa</taxon>
        <taxon>Ecdysozoa</taxon>
        <taxon>Arthropoda</taxon>
        <taxon>Hexapoda</taxon>
        <taxon>Insecta</taxon>
        <taxon>Pterygota</taxon>
        <taxon>Neoptera</taxon>
        <taxon>Endopterygota</taxon>
        <taxon>Hymenoptera</taxon>
        <taxon>Apocrita</taxon>
        <taxon>Aculeata</taxon>
        <taxon>Formicoidea</taxon>
        <taxon>Formicidae</taxon>
        <taxon>Dorylinae</taxon>
        <taxon>Ooceraea</taxon>
    </lineage>
</organism>
<reference evidence="1" key="1">
    <citation type="journal article" date="2018" name="Genome Res.">
        <title>The genomic architecture and molecular evolution of ant odorant receptors.</title>
        <authorList>
            <person name="McKenzie S.K."/>
            <person name="Kronauer D.J.C."/>
        </authorList>
    </citation>
    <scope>NUCLEOTIDE SEQUENCE [LARGE SCALE GENOMIC DNA]</scope>
    <source>
        <strain evidence="1">Clonal line C1</strain>
    </source>
</reference>
<dbReference type="AlphaFoldDB" id="A0A3L8DMF9"/>
<name>A0A3L8DMF9_OOCBI</name>
<reference evidence="1" key="2">
    <citation type="submission" date="2018-07" db="EMBL/GenBank/DDBJ databases">
        <authorList>
            <person name="Mckenzie S.K."/>
            <person name="Kronauer D.J.C."/>
        </authorList>
    </citation>
    <scope>NUCLEOTIDE SEQUENCE</scope>
    <source>
        <strain evidence="1">Clonal line C1</strain>
    </source>
</reference>
<dbReference type="EMBL" id="QOIP01000006">
    <property type="protein sequence ID" value="RLU21597.1"/>
    <property type="molecule type" value="Genomic_DNA"/>
</dbReference>
<evidence type="ECO:0000313" key="1">
    <source>
        <dbReference type="EMBL" id="RLU21597.1"/>
    </source>
</evidence>